<keyword evidence="4" id="KW-1185">Reference proteome</keyword>
<dbReference type="InterPro" id="IPR056125">
    <property type="entry name" value="DUF7708"/>
</dbReference>
<organism evidence="3 4">
    <name type="scientific">Staphylotrichum tortipilum</name>
    <dbReference type="NCBI Taxonomy" id="2831512"/>
    <lineage>
        <taxon>Eukaryota</taxon>
        <taxon>Fungi</taxon>
        <taxon>Dikarya</taxon>
        <taxon>Ascomycota</taxon>
        <taxon>Pezizomycotina</taxon>
        <taxon>Sordariomycetes</taxon>
        <taxon>Sordariomycetidae</taxon>
        <taxon>Sordariales</taxon>
        <taxon>Chaetomiaceae</taxon>
        <taxon>Staphylotrichum</taxon>
    </lineage>
</organism>
<dbReference type="Proteomes" id="UP001303889">
    <property type="component" value="Unassembled WGS sequence"/>
</dbReference>
<evidence type="ECO:0000313" key="4">
    <source>
        <dbReference type="Proteomes" id="UP001303889"/>
    </source>
</evidence>
<accession>A0AAN6RT71</accession>
<evidence type="ECO:0000313" key="3">
    <source>
        <dbReference type="EMBL" id="KAK3901236.1"/>
    </source>
</evidence>
<feature type="region of interest" description="Disordered" evidence="1">
    <location>
        <begin position="1"/>
        <end position="36"/>
    </location>
</feature>
<proteinExistence type="predicted"/>
<evidence type="ECO:0000259" key="2">
    <source>
        <dbReference type="Pfam" id="PF24809"/>
    </source>
</evidence>
<gene>
    <name evidence="3" type="ORF">C8A05DRAFT_16554</name>
</gene>
<dbReference type="EMBL" id="MU855596">
    <property type="protein sequence ID" value="KAK3901236.1"/>
    <property type="molecule type" value="Genomic_DNA"/>
</dbReference>
<feature type="compositionally biased region" description="Pro residues" evidence="1">
    <location>
        <begin position="14"/>
        <end position="30"/>
    </location>
</feature>
<reference evidence="3" key="1">
    <citation type="journal article" date="2023" name="Mol. Phylogenet. Evol.">
        <title>Genome-scale phylogeny and comparative genomics of the fungal order Sordariales.</title>
        <authorList>
            <person name="Hensen N."/>
            <person name="Bonometti L."/>
            <person name="Westerberg I."/>
            <person name="Brannstrom I.O."/>
            <person name="Guillou S."/>
            <person name="Cros-Aarteil S."/>
            <person name="Calhoun S."/>
            <person name="Haridas S."/>
            <person name="Kuo A."/>
            <person name="Mondo S."/>
            <person name="Pangilinan J."/>
            <person name="Riley R."/>
            <person name="LaButti K."/>
            <person name="Andreopoulos B."/>
            <person name="Lipzen A."/>
            <person name="Chen C."/>
            <person name="Yan M."/>
            <person name="Daum C."/>
            <person name="Ng V."/>
            <person name="Clum A."/>
            <person name="Steindorff A."/>
            <person name="Ohm R.A."/>
            <person name="Martin F."/>
            <person name="Silar P."/>
            <person name="Natvig D.O."/>
            <person name="Lalanne C."/>
            <person name="Gautier V."/>
            <person name="Ament-Velasquez S.L."/>
            <person name="Kruys A."/>
            <person name="Hutchinson M.I."/>
            <person name="Powell A.J."/>
            <person name="Barry K."/>
            <person name="Miller A.N."/>
            <person name="Grigoriev I.V."/>
            <person name="Debuchy R."/>
            <person name="Gladieux P."/>
            <person name="Hiltunen Thoren M."/>
            <person name="Johannesson H."/>
        </authorList>
    </citation>
    <scope>NUCLEOTIDE SEQUENCE</scope>
    <source>
        <strain evidence="3">CBS 103.79</strain>
    </source>
</reference>
<reference evidence="3" key="2">
    <citation type="submission" date="2023-05" db="EMBL/GenBank/DDBJ databases">
        <authorList>
            <consortium name="Lawrence Berkeley National Laboratory"/>
            <person name="Steindorff A."/>
            <person name="Hensen N."/>
            <person name="Bonometti L."/>
            <person name="Westerberg I."/>
            <person name="Brannstrom I.O."/>
            <person name="Guillou S."/>
            <person name="Cros-Aarteil S."/>
            <person name="Calhoun S."/>
            <person name="Haridas S."/>
            <person name="Kuo A."/>
            <person name="Mondo S."/>
            <person name="Pangilinan J."/>
            <person name="Riley R."/>
            <person name="Labutti K."/>
            <person name="Andreopoulos B."/>
            <person name="Lipzen A."/>
            <person name="Chen C."/>
            <person name="Yanf M."/>
            <person name="Daum C."/>
            <person name="Ng V."/>
            <person name="Clum A."/>
            <person name="Ohm R."/>
            <person name="Martin F."/>
            <person name="Silar P."/>
            <person name="Natvig D."/>
            <person name="Lalanne C."/>
            <person name="Gautier V."/>
            <person name="Ament-Velasquez S.L."/>
            <person name="Kruys A."/>
            <person name="Hutchinson M.I."/>
            <person name="Powell A.J."/>
            <person name="Barry K."/>
            <person name="Miller A.N."/>
            <person name="Grigoriev I.V."/>
            <person name="Debuchy R."/>
            <person name="Gladieux P."/>
            <person name="Thoren M.H."/>
            <person name="Johannesson H."/>
        </authorList>
    </citation>
    <scope>NUCLEOTIDE SEQUENCE</scope>
    <source>
        <strain evidence="3">CBS 103.79</strain>
    </source>
</reference>
<protein>
    <recommendedName>
        <fullName evidence="2">DUF7708 domain-containing protein</fullName>
    </recommendedName>
</protein>
<dbReference type="Pfam" id="PF24809">
    <property type="entry name" value="DUF7708"/>
    <property type="match status" value="1"/>
</dbReference>
<sequence>MDPSRPTPRSTPQQPEPAEPPDEPPSPSPSAGPLIFRSPFDVVTEHASAELVEAAPQLPLTAPVPALWDVAVRRFSSPAYNGNRQRLTAHIDHARTAYARAFVAIQKSVRDVDAAGILTRSSEADLAQTALQVLGAQGGAGEKNKGRAAKFIDILHHYQGVFDVLSQAGDFNYLAVIWGGMKLMLMMAKNKRELLSRITDMLVDIGLTLSRIEVYSRLFPTARMVELVSMLYAAVADFLEEVIVALTQKSPFRKLLSSLVRPFDEKFGRAMERIRRLESCIEKDALLLHALSTARAASLAAHPMDTYLHQTHLATTLTAATPQANPLGPPSPLPLPTLLAQIKATLFTSLPTPLTTYHDSLAATYSVTARAWDKWFAVEQRHLPSSAAAPHLGSRLSQGLCDAPDHQHALQWLAQQRRMTPDVPSAYLIWAQGMTVQAAVASLVFQVLQQRPAAVVELGLGMEDFERAGRSVRRMWGLWCFLMRKLGGALVYLTIGSAGEDEFAMVERFVRTVREWDGPPIWVTMVHPYNERFVGIAEATDLDGLYDVHPSLTTTDALHHVLMLEMDVHRVSETIENVLWEAVWRETRYASVGISFGRVVDVVRAAAAAVVAADSDRQGLLDEAARAAWMAGVERWVADPVASNSTREVVQRHLDIVDLALPEGVRDDVGRHLKRLVLGVDERQAASLAARSMTQRQRHRVWDRMKAAIAPRSEAMFCTAIRDRVADALVSYCRDVLPGPGGQDQDQDQDHTQTRARAVVRLLNDQFGTDAGPWKKAMSLDAQIMAGGIAEAIMTGFAGTIEALLQPVVVEEEEDDCDDAEEALNAGGSC</sequence>
<dbReference type="AlphaFoldDB" id="A0AAN6RT71"/>
<comment type="caution">
    <text evidence="3">The sequence shown here is derived from an EMBL/GenBank/DDBJ whole genome shotgun (WGS) entry which is preliminary data.</text>
</comment>
<name>A0AAN6RT71_9PEZI</name>
<feature type="domain" description="DUF7708" evidence="2">
    <location>
        <begin position="149"/>
        <end position="287"/>
    </location>
</feature>
<evidence type="ECO:0000256" key="1">
    <source>
        <dbReference type="SAM" id="MobiDB-lite"/>
    </source>
</evidence>